<dbReference type="AlphaFoldDB" id="A0A9X5CAB8"/>
<dbReference type="Proteomes" id="UP000474104">
    <property type="component" value="Unassembled WGS sequence"/>
</dbReference>
<evidence type="ECO:0000313" key="2">
    <source>
        <dbReference type="EMBL" id="NDO70995.1"/>
    </source>
</evidence>
<feature type="region of interest" description="Disordered" evidence="1">
    <location>
        <begin position="155"/>
        <end position="180"/>
    </location>
</feature>
<organism evidence="2 3">
    <name type="scientific">Schaedlerella arabinosiphila</name>
    <dbReference type="NCBI Taxonomy" id="2044587"/>
    <lineage>
        <taxon>Bacteria</taxon>
        <taxon>Bacillati</taxon>
        <taxon>Bacillota</taxon>
        <taxon>Clostridia</taxon>
        <taxon>Lachnospirales</taxon>
        <taxon>Lachnospiraceae</taxon>
        <taxon>Schaedlerella</taxon>
    </lineage>
</organism>
<dbReference type="RefSeq" id="WP_004079826.1">
    <property type="nucleotide sequence ID" value="NZ_VIRB01000129.1"/>
</dbReference>
<evidence type="ECO:0000313" key="3">
    <source>
        <dbReference type="Proteomes" id="UP000474104"/>
    </source>
</evidence>
<feature type="compositionally biased region" description="Basic and acidic residues" evidence="1">
    <location>
        <begin position="161"/>
        <end position="178"/>
    </location>
</feature>
<evidence type="ECO:0000256" key="1">
    <source>
        <dbReference type="SAM" id="MobiDB-lite"/>
    </source>
</evidence>
<proteinExistence type="predicted"/>
<gene>
    <name evidence="2" type="ORF">FMM80_20995</name>
</gene>
<name>A0A9X5CAB8_9FIRM</name>
<reference evidence="2 3" key="1">
    <citation type="submission" date="2019-07" db="EMBL/GenBank/DDBJ databases">
        <title>Draft genome sequences of 15 bacterial species constituting the stable defined intestinal microbiota of the GM15 gnotobiotic mouse model.</title>
        <authorList>
            <person name="Elie C."/>
            <person name="Mathieu A."/>
            <person name="Saliou A."/>
            <person name="Darnaud M."/>
            <person name="Leulier F."/>
            <person name="Tamellini A."/>
        </authorList>
    </citation>
    <scope>NUCLEOTIDE SEQUENCE [LARGE SCALE GENOMIC DNA]</scope>
    <source>
        <strain evidence="3">ASF 502</strain>
    </source>
</reference>
<protein>
    <submittedName>
        <fullName evidence="2">Uncharacterized protein</fullName>
    </submittedName>
</protein>
<sequence length="226" mass="26533">MNKPTRRSITELQQKNFVDFLYETYEREKNSAGDCYATPLEYITDEKTYLSSNIEKEFVEEYGFAPIGFLEALRVQMAKTSGFGICVNNNDLKKALAGMMIDYKIDYEELQKFYELLIEYQFIIFINDSNGNQYATTPQQVFNWEYRMWSRLSNNKSQKKSRSEAKKTEKQEKDKEVEVETVMEDVPTEPMITINKVPAETPIIPELEETFETFEKSFGADNKDFF</sequence>
<dbReference type="EMBL" id="VIRB01000129">
    <property type="protein sequence ID" value="NDO70995.1"/>
    <property type="molecule type" value="Genomic_DNA"/>
</dbReference>
<comment type="caution">
    <text evidence="2">The sequence shown here is derived from an EMBL/GenBank/DDBJ whole genome shotgun (WGS) entry which is preliminary data.</text>
</comment>
<accession>A0A9X5CAB8</accession>
<dbReference type="OrthoDB" id="9894845at2"/>